<reference evidence="1 2" key="1">
    <citation type="submission" date="2014-03" db="EMBL/GenBank/DDBJ databases">
        <title>Genomics of Bifidobacteria.</title>
        <authorList>
            <person name="Ventura M."/>
            <person name="Milani C."/>
            <person name="Lugli G.A."/>
        </authorList>
    </citation>
    <scope>NUCLEOTIDE SEQUENCE [LARGE SCALE GENOMIC DNA]</scope>
    <source>
        <strain evidence="1 2">DSM 23967</strain>
    </source>
</reference>
<sequence>MLIGLGVVLLFVAVLAVWFAWSAMKTKNEVQQAVSVATSMQESLTSGDTDALNKSMEVFSSHASAAYDQTSSMLWKVASQVPYYGDDIRAVRTAVTAMENVSSQALPSLKQASSALNMSDVSVNNGTVDVSGLTKYSAALQKADTAIESAEHDLIGAPDPHIAQISDAMQKAKNYMHTLSGMVHDVNVAVQVAPKMLANDGSTRTYLILAQTNSEIRPGGGLPGSWGMMTVSGGKVELEPFISGSSIPWFDEPVVDLTAEERTLFTDKLGRVAVDVNFTPDFPRTGEIAKAMWKAHAGQDVDGVIAIDPVFLQNMLKVSGGVTLEDGVTLDGTNTAQYLLNQVYIDKPEDQQDAYFSAAAGSAFSHIMANAQDGKAFLKAVTTSVAQGHMKVWSAHEDEQELLLNTPISGALKTDAATPEVGVFFSDLTQSKMDWSLKRSVEVKFDKVVPDGANQYTVHVKLTNMMTSDEVSSIPQYVLGYQPEGIENGQIGTAVFAYAPAGGRLVDWKSTDGKSYDGVTTHNTLTVGVKKLVLSPGESYEATIHVEVAPDVKTPLDIYQTPQVEGRTDE</sequence>
<dbReference type="InterPro" id="IPR025101">
    <property type="entry name" value="DUF4012"/>
</dbReference>
<comment type="caution">
    <text evidence="1">The sequence shown here is derived from an EMBL/GenBank/DDBJ whole genome shotgun (WGS) entry which is preliminary data.</text>
</comment>
<proteinExistence type="predicted"/>
<dbReference type="AlphaFoldDB" id="A0A087D7Q6"/>
<evidence type="ECO:0000313" key="2">
    <source>
        <dbReference type="Proteomes" id="UP000029066"/>
    </source>
</evidence>
<evidence type="ECO:0000313" key="1">
    <source>
        <dbReference type="EMBL" id="KFI91556.1"/>
    </source>
</evidence>
<dbReference type="Proteomes" id="UP000029066">
    <property type="component" value="Unassembled WGS sequence"/>
</dbReference>
<dbReference type="STRING" id="1437607.BISA_2312"/>
<organism evidence="1 2">
    <name type="scientific">Bifidobacterium saguini DSM 23967</name>
    <dbReference type="NCBI Taxonomy" id="1437607"/>
    <lineage>
        <taxon>Bacteria</taxon>
        <taxon>Bacillati</taxon>
        <taxon>Actinomycetota</taxon>
        <taxon>Actinomycetes</taxon>
        <taxon>Bifidobacteriales</taxon>
        <taxon>Bifidobacteriaceae</taxon>
        <taxon>Bifidobacterium</taxon>
    </lineage>
</organism>
<accession>A0A087D7Q6</accession>
<name>A0A087D7Q6_9BIFI</name>
<dbReference type="EMBL" id="JGZN01000015">
    <property type="protein sequence ID" value="KFI91556.1"/>
    <property type="molecule type" value="Genomic_DNA"/>
</dbReference>
<dbReference type="Pfam" id="PF13196">
    <property type="entry name" value="DUF4012"/>
    <property type="match status" value="1"/>
</dbReference>
<protein>
    <submittedName>
        <fullName evidence="1">Uncharacterized protein</fullName>
    </submittedName>
</protein>
<gene>
    <name evidence="1" type="ORF">BISA_2312</name>
</gene>